<keyword evidence="6 8" id="KW-1015">Disulfide bond</keyword>
<keyword evidence="4" id="KW-0732">Signal</keyword>
<dbReference type="InterPro" id="IPR001368">
    <property type="entry name" value="TNFR/NGFR_Cys_rich_reg"/>
</dbReference>
<evidence type="ECO:0000256" key="7">
    <source>
        <dbReference type="ARBA" id="ARBA00023180"/>
    </source>
</evidence>
<dbReference type="AlphaFoldDB" id="A0AAD8LQK1"/>
<dbReference type="Pfam" id="PF00020">
    <property type="entry name" value="TNFR_c6"/>
    <property type="match status" value="3"/>
</dbReference>
<dbReference type="GO" id="GO:0006915">
    <property type="term" value="P:apoptotic process"/>
    <property type="evidence" value="ECO:0007669"/>
    <property type="project" value="UniProtKB-KW"/>
</dbReference>
<feature type="disulfide bond" evidence="8">
    <location>
        <begin position="110"/>
        <end position="128"/>
    </location>
</feature>
<dbReference type="Gene3D" id="2.10.50.10">
    <property type="entry name" value="Tumor Necrosis Factor Receptor, subunit A, domain 2"/>
    <property type="match status" value="2"/>
</dbReference>
<accession>A0AAD8LQK1</accession>
<feature type="repeat" description="TNFR-Cys" evidence="8">
    <location>
        <begin position="87"/>
        <end position="128"/>
    </location>
</feature>
<keyword evidence="5" id="KW-0677">Repeat</keyword>
<protein>
    <submittedName>
        <fullName evidence="10">Tumor necrosis factor receptor superfamily member 6B-like</fullName>
    </submittedName>
</protein>
<evidence type="ECO:0000313" key="11">
    <source>
        <dbReference type="Proteomes" id="UP001230051"/>
    </source>
</evidence>
<keyword evidence="11" id="KW-1185">Reference proteome</keyword>
<keyword evidence="2" id="KW-0964">Secreted</keyword>
<evidence type="ECO:0000256" key="1">
    <source>
        <dbReference type="ARBA" id="ARBA00004613"/>
    </source>
</evidence>
<evidence type="ECO:0000259" key="9">
    <source>
        <dbReference type="PROSITE" id="PS50050"/>
    </source>
</evidence>
<organism evidence="10 11">
    <name type="scientific">Acipenser oxyrinchus oxyrinchus</name>
    <dbReference type="NCBI Taxonomy" id="40147"/>
    <lineage>
        <taxon>Eukaryota</taxon>
        <taxon>Metazoa</taxon>
        <taxon>Chordata</taxon>
        <taxon>Craniata</taxon>
        <taxon>Vertebrata</taxon>
        <taxon>Euteleostomi</taxon>
        <taxon>Actinopterygii</taxon>
        <taxon>Chondrostei</taxon>
        <taxon>Acipenseriformes</taxon>
        <taxon>Acipenseridae</taxon>
        <taxon>Acipenser</taxon>
    </lineage>
</organism>
<feature type="domain" description="TNFR-Cys" evidence="9">
    <location>
        <begin position="87"/>
        <end position="128"/>
    </location>
</feature>
<name>A0AAD8LQK1_ACIOX</name>
<evidence type="ECO:0000256" key="4">
    <source>
        <dbReference type="ARBA" id="ARBA00022729"/>
    </source>
</evidence>
<dbReference type="PANTHER" id="PTHR23097:SF90">
    <property type="entry name" value="TUMOR NECROSIS FACTOR RECEPTOR SUPERFAMILY MEMBER 11B"/>
    <property type="match status" value="1"/>
</dbReference>
<keyword evidence="7" id="KW-0325">Glycoprotein</keyword>
<dbReference type="Proteomes" id="UP001230051">
    <property type="component" value="Unassembled WGS sequence"/>
</dbReference>
<evidence type="ECO:0000256" key="6">
    <source>
        <dbReference type="ARBA" id="ARBA00023157"/>
    </source>
</evidence>
<comment type="caution">
    <text evidence="10">The sequence shown here is derived from an EMBL/GenBank/DDBJ whole genome shotgun (WGS) entry which is preliminary data.</text>
</comment>
<dbReference type="GO" id="GO:0005576">
    <property type="term" value="C:extracellular region"/>
    <property type="evidence" value="ECO:0007669"/>
    <property type="project" value="UniProtKB-SubCell"/>
</dbReference>
<feature type="disulfide bond" evidence="8">
    <location>
        <begin position="88"/>
        <end position="103"/>
    </location>
</feature>
<keyword evidence="10" id="KW-0675">Receptor</keyword>
<gene>
    <name evidence="10" type="primary">TNFRSF11B</name>
    <name evidence="10" type="ORF">AOXY_G3407</name>
</gene>
<evidence type="ECO:0000256" key="2">
    <source>
        <dbReference type="ARBA" id="ARBA00022525"/>
    </source>
</evidence>
<dbReference type="PANTHER" id="PTHR23097">
    <property type="entry name" value="TUMOR NECROSIS FACTOR RECEPTOR SUPERFAMILY MEMBER"/>
    <property type="match status" value="1"/>
</dbReference>
<proteinExistence type="predicted"/>
<comment type="subcellular location">
    <subcellularLocation>
        <location evidence="1">Secreted</location>
    </subcellularLocation>
</comment>
<dbReference type="PROSITE" id="PS50050">
    <property type="entry name" value="TNFR_NGFR_2"/>
    <property type="match status" value="1"/>
</dbReference>
<dbReference type="SUPFAM" id="SSF57586">
    <property type="entry name" value="TNF receptor-like"/>
    <property type="match status" value="2"/>
</dbReference>
<evidence type="ECO:0000256" key="8">
    <source>
        <dbReference type="PROSITE-ProRule" id="PRU00206"/>
    </source>
</evidence>
<sequence>MVWCYLGSEYCKTSGGEALETMLNTKLLITLALFFEANHAEQLFKIKVETYLHKDPVTGQTLTCNRCPPGQHLQNHCTATHQTICAPCSENHYTQYWNYIKKCQYCNNFCKENQFVKKECSPFHNRVCECRKGYYWHFEFCIKHSECPPEYGVKVEGMPHKDTVCEKCPPGWFSSVSSKHEKCLKHTDCESLNLMQIISGTGWHDNLCMSCTDPKATGGRTSHEEILALFFDRQNLKRKKVIQFGRKLFRQEAQKIFQKAGNISPQKLMMLYIKEWKSDQNTAGNTSELLLEKLREAKLTKVARWLEKKFHMNGHEKMRQNLCTISNHI</sequence>
<comment type="caution">
    <text evidence="8">Lacks conserved residue(s) required for the propagation of feature annotation.</text>
</comment>
<reference evidence="10" key="1">
    <citation type="submission" date="2022-02" db="EMBL/GenBank/DDBJ databases">
        <title>Atlantic sturgeon de novo genome assembly.</title>
        <authorList>
            <person name="Stock M."/>
            <person name="Klopp C."/>
            <person name="Guiguen Y."/>
            <person name="Cabau C."/>
            <person name="Parinello H."/>
            <person name="Santidrian Yebra-Pimentel E."/>
            <person name="Kuhl H."/>
            <person name="Dirks R.P."/>
            <person name="Guessner J."/>
            <person name="Wuertz S."/>
            <person name="Du K."/>
            <person name="Schartl M."/>
        </authorList>
    </citation>
    <scope>NUCLEOTIDE SEQUENCE</scope>
    <source>
        <strain evidence="10">STURGEONOMICS-FGT-2020</strain>
        <tissue evidence="10">Whole blood</tissue>
    </source>
</reference>
<keyword evidence="3" id="KW-0053">Apoptosis</keyword>
<dbReference type="InterPro" id="IPR052459">
    <property type="entry name" value="TNFRSF_decoy_receptor"/>
</dbReference>
<dbReference type="SMART" id="SM00208">
    <property type="entry name" value="TNFR"/>
    <property type="match status" value="4"/>
</dbReference>
<evidence type="ECO:0000313" key="10">
    <source>
        <dbReference type="EMBL" id="KAK1173320.1"/>
    </source>
</evidence>
<evidence type="ECO:0000256" key="5">
    <source>
        <dbReference type="ARBA" id="ARBA00022737"/>
    </source>
</evidence>
<evidence type="ECO:0000256" key="3">
    <source>
        <dbReference type="ARBA" id="ARBA00022703"/>
    </source>
</evidence>
<dbReference type="EMBL" id="JAGXEW010000003">
    <property type="protein sequence ID" value="KAK1173320.1"/>
    <property type="molecule type" value="Genomic_DNA"/>
</dbReference>